<dbReference type="AlphaFoldDB" id="A0A3A1VES5"/>
<organism evidence="2 3">
    <name type="scientific">Paenibacillus nanensis</name>
    <dbReference type="NCBI Taxonomy" id="393251"/>
    <lineage>
        <taxon>Bacteria</taxon>
        <taxon>Bacillati</taxon>
        <taxon>Bacillota</taxon>
        <taxon>Bacilli</taxon>
        <taxon>Bacillales</taxon>
        <taxon>Paenibacillaceae</taxon>
        <taxon>Paenibacillus</taxon>
    </lineage>
</organism>
<dbReference type="RefSeq" id="WP_119598249.1">
    <property type="nucleotide sequence ID" value="NZ_QXQA01000002.1"/>
</dbReference>
<dbReference type="EMBL" id="QXQA01000002">
    <property type="protein sequence ID" value="RIX59418.1"/>
    <property type="molecule type" value="Genomic_DNA"/>
</dbReference>
<reference evidence="2 3" key="1">
    <citation type="submission" date="2018-09" db="EMBL/GenBank/DDBJ databases">
        <title>Paenibacillus aracenensis nov. sp. isolated from a cave in southern Spain.</title>
        <authorList>
            <person name="Jurado V."/>
            <person name="Gutierrez-Patricio S."/>
            <person name="Gonzalez-Pimentel J.L."/>
            <person name="Miller A.Z."/>
            <person name="Laiz L."/>
            <person name="Saiz-Jimenez C."/>
        </authorList>
    </citation>
    <scope>NUCLEOTIDE SEQUENCE [LARGE SCALE GENOMIC DNA]</scope>
    <source>
        <strain evidence="2 3">DSM 22867</strain>
    </source>
</reference>
<feature type="coiled-coil region" evidence="1">
    <location>
        <begin position="18"/>
        <end position="52"/>
    </location>
</feature>
<keyword evidence="1" id="KW-0175">Coiled coil</keyword>
<name>A0A3A1VES5_9BACL</name>
<keyword evidence="3" id="KW-1185">Reference proteome</keyword>
<evidence type="ECO:0000313" key="2">
    <source>
        <dbReference type="EMBL" id="RIX59418.1"/>
    </source>
</evidence>
<proteinExistence type="predicted"/>
<accession>A0A3A1VES5</accession>
<comment type="caution">
    <text evidence="2">The sequence shown here is derived from an EMBL/GenBank/DDBJ whole genome shotgun (WGS) entry which is preliminary data.</text>
</comment>
<protein>
    <submittedName>
        <fullName evidence="2">Uncharacterized protein</fullName>
    </submittedName>
</protein>
<evidence type="ECO:0000313" key="3">
    <source>
        <dbReference type="Proteomes" id="UP000266482"/>
    </source>
</evidence>
<dbReference type="Proteomes" id="UP000266482">
    <property type="component" value="Unassembled WGS sequence"/>
</dbReference>
<sequence length="73" mass="8463">MESKLTREEARTLLLGLFREAGREHAELLQYMDELEEKCLRLGEENKRLREAAARRTSAASAMNSRLKDALRE</sequence>
<evidence type="ECO:0000256" key="1">
    <source>
        <dbReference type="SAM" id="Coils"/>
    </source>
</evidence>
<gene>
    <name evidence="2" type="ORF">D3P08_04525</name>
</gene>